<evidence type="ECO:0000313" key="2">
    <source>
        <dbReference type="Proteomes" id="UP000237347"/>
    </source>
</evidence>
<proteinExistence type="predicted"/>
<evidence type="ECO:0000313" key="1">
    <source>
        <dbReference type="EMBL" id="KAK7821185.1"/>
    </source>
</evidence>
<reference evidence="1 2" key="1">
    <citation type="journal article" date="2018" name="Sci. Data">
        <title>The draft genome sequence of cork oak.</title>
        <authorList>
            <person name="Ramos A.M."/>
            <person name="Usie A."/>
            <person name="Barbosa P."/>
            <person name="Barros P.M."/>
            <person name="Capote T."/>
            <person name="Chaves I."/>
            <person name="Simoes F."/>
            <person name="Abreu I."/>
            <person name="Carrasquinho I."/>
            <person name="Faro C."/>
            <person name="Guimaraes J.B."/>
            <person name="Mendonca D."/>
            <person name="Nobrega F."/>
            <person name="Rodrigues L."/>
            <person name="Saibo N.J.M."/>
            <person name="Varela M.C."/>
            <person name="Egas C."/>
            <person name="Matos J."/>
            <person name="Miguel C.M."/>
            <person name="Oliveira M.M."/>
            <person name="Ricardo C.P."/>
            <person name="Goncalves S."/>
        </authorList>
    </citation>
    <scope>NUCLEOTIDE SEQUENCE [LARGE SCALE GENOMIC DNA]</scope>
    <source>
        <strain evidence="2">cv. HL8</strain>
    </source>
</reference>
<dbReference type="AlphaFoldDB" id="A0AAW0J3J5"/>
<keyword evidence="2" id="KW-1185">Reference proteome</keyword>
<dbReference type="Proteomes" id="UP000237347">
    <property type="component" value="Unassembled WGS sequence"/>
</dbReference>
<organism evidence="1 2">
    <name type="scientific">Quercus suber</name>
    <name type="common">Cork oak</name>
    <dbReference type="NCBI Taxonomy" id="58331"/>
    <lineage>
        <taxon>Eukaryota</taxon>
        <taxon>Viridiplantae</taxon>
        <taxon>Streptophyta</taxon>
        <taxon>Embryophyta</taxon>
        <taxon>Tracheophyta</taxon>
        <taxon>Spermatophyta</taxon>
        <taxon>Magnoliopsida</taxon>
        <taxon>eudicotyledons</taxon>
        <taxon>Gunneridae</taxon>
        <taxon>Pentapetalae</taxon>
        <taxon>rosids</taxon>
        <taxon>fabids</taxon>
        <taxon>Fagales</taxon>
        <taxon>Fagaceae</taxon>
        <taxon>Quercus</taxon>
    </lineage>
</organism>
<dbReference type="EMBL" id="PKMF04000709">
    <property type="protein sequence ID" value="KAK7821185.1"/>
    <property type="molecule type" value="Genomic_DNA"/>
</dbReference>
<gene>
    <name evidence="1" type="ORF">CFP56_037922</name>
</gene>
<accession>A0AAW0J3J5</accession>
<name>A0AAW0J3J5_QUESU</name>
<protein>
    <submittedName>
        <fullName evidence="1">Uncharacterized protein</fullName>
    </submittedName>
</protein>
<sequence>MVGPWFVGEQYHYVQAWEADFHPSLIRFKTTRKFEFNLIRNISGNPIPDSSLSCMFLPAPYIGLFFVSTYKWYNVEPLSAYSFGPYT</sequence>
<comment type="caution">
    <text evidence="1">The sequence shown here is derived from an EMBL/GenBank/DDBJ whole genome shotgun (WGS) entry which is preliminary data.</text>
</comment>